<reference evidence="1" key="1">
    <citation type="submission" date="2016-08" db="EMBL/GenBank/DDBJ databases">
        <authorList>
            <person name="Seilhamer J.J."/>
        </authorList>
    </citation>
    <scope>NUCLEOTIDE SEQUENCE</scope>
    <source>
        <strain evidence="1">86</strain>
    </source>
</reference>
<dbReference type="EMBL" id="FMJD01000003">
    <property type="protein sequence ID" value="SCM73393.1"/>
    <property type="molecule type" value="Genomic_DNA"/>
</dbReference>
<dbReference type="AlphaFoldDB" id="A0A212L745"/>
<protein>
    <submittedName>
        <fullName evidence="1">Uncharacterized protein</fullName>
    </submittedName>
</protein>
<dbReference type="RefSeq" id="WP_288199472.1">
    <property type="nucleotide sequence ID" value="NZ_LT608334.1"/>
</dbReference>
<accession>A0A212L745</accession>
<organism evidence="1">
    <name type="scientific">uncultured Pleomorphomonas sp</name>
    <dbReference type="NCBI Taxonomy" id="442121"/>
    <lineage>
        <taxon>Bacteria</taxon>
        <taxon>Pseudomonadati</taxon>
        <taxon>Pseudomonadota</taxon>
        <taxon>Alphaproteobacteria</taxon>
        <taxon>Hyphomicrobiales</taxon>
        <taxon>Pleomorphomonadaceae</taxon>
        <taxon>Pleomorphomonas</taxon>
        <taxon>environmental samples</taxon>
    </lineage>
</organism>
<name>A0A212L745_9HYPH</name>
<sequence>MADVTVNGQVVDADDPCALYQALYALKLQLIGGESISEIEVQDPVSQRRTRFTSGNLDALDGELLRLSTACTRKTTGRPGRFAKRMTRIY</sequence>
<gene>
    <name evidence="1" type="ORF">KL86PLE_110049</name>
</gene>
<proteinExistence type="predicted"/>
<evidence type="ECO:0000313" key="1">
    <source>
        <dbReference type="EMBL" id="SCM73393.1"/>
    </source>
</evidence>